<name>A0ABD6CG74_9EURY</name>
<evidence type="ECO:0000259" key="2">
    <source>
        <dbReference type="Pfam" id="PF00535"/>
    </source>
</evidence>
<gene>
    <name evidence="3" type="ORF">ACFR9U_15235</name>
</gene>
<evidence type="ECO:0000313" key="3">
    <source>
        <dbReference type="EMBL" id="MFD1588334.1"/>
    </source>
</evidence>
<feature type="transmembrane region" description="Helical" evidence="1">
    <location>
        <begin position="264"/>
        <end position="287"/>
    </location>
</feature>
<feature type="domain" description="Glycosyltransferase 2-like" evidence="2">
    <location>
        <begin position="9"/>
        <end position="188"/>
    </location>
</feature>
<dbReference type="SUPFAM" id="SSF53448">
    <property type="entry name" value="Nucleotide-diphospho-sugar transferases"/>
    <property type="match status" value="1"/>
</dbReference>
<keyword evidence="1" id="KW-1133">Transmembrane helix</keyword>
<dbReference type="InterPro" id="IPR001173">
    <property type="entry name" value="Glyco_trans_2-like"/>
</dbReference>
<dbReference type="Gene3D" id="3.90.550.10">
    <property type="entry name" value="Spore Coat Polysaccharide Biosynthesis Protein SpsA, Chain A"/>
    <property type="match status" value="1"/>
</dbReference>
<keyword evidence="1" id="KW-0812">Transmembrane</keyword>
<feature type="transmembrane region" description="Helical" evidence="1">
    <location>
        <begin position="293"/>
        <end position="315"/>
    </location>
</feature>
<comment type="caution">
    <text evidence="3">The sequence shown here is derived from an EMBL/GenBank/DDBJ whole genome shotgun (WGS) entry which is preliminary data.</text>
</comment>
<reference evidence="3 4" key="1">
    <citation type="journal article" date="2019" name="Int. J. Syst. Evol. Microbiol.">
        <title>The Global Catalogue of Microorganisms (GCM) 10K type strain sequencing project: providing services to taxonomists for standard genome sequencing and annotation.</title>
        <authorList>
            <consortium name="The Broad Institute Genomics Platform"/>
            <consortium name="The Broad Institute Genome Sequencing Center for Infectious Disease"/>
            <person name="Wu L."/>
            <person name="Ma J."/>
        </authorList>
    </citation>
    <scope>NUCLEOTIDE SEQUENCE [LARGE SCALE GENOMIC DNA]</scope>
    <source>
        <strain evidence="3 4">CGMCC 1.12125</strain>
    </source>
</reference>
<dbReference type="PANTHER" id="PTHR48090">
    <property type="entry name" value="UNDECAPRENYL-PHOSPHATE 4-DEOXY-4-FORMAMIDO-L-ARABINOSE TRANSFERASE-RELATED"/>
    <property type="match status" value="1"/>
</dbReference>
<accession>A0ABD6CG74</accession>
<dbReference type="AlphaFoldDB" id="A0ABD6CG74"/>
<keyword evidence="1" id="KW-0472">Membrane</keyword>
<dbReference type="InterPro" id="IPR029044">
    <property type="entry name" value="Nucleotide-diphossugar_trans"/>
</dbReference>
<sequence length="329" mass="36644">MYRGKTVAVVIPAYNEEGLVGAVIDSIPAYVDRVYVVDDCSTDSTWKEINDRVEGVDEQRLTAKTDGGRLTSRVVPIRHETNQGVGAAIKTGYQRALTDGMDVTAVINGDGQMDPDILDRFIEPIVEGNAEYTKGNRLRSSELRSEMSTWRFTGNAILTFLTKISSGYWKMTDPQNGYTAISLEALEAIDLDSLYDRYGFLNDLLVSLNAHGYRVADIPMKAVYGDEESGIRYSSFVPGLSLLLFQDFLWRLKYKYFVTDFHPLVLFYVLGTLGTLLGVGYGIWGVVVDSSLIAGGLALLIVLFSTTLVLFAMVFDMQHNEHLEYKVSF</sequence>
<dbReference type="InterPro" id="IPR050256">
    <property type="entry name" value="Glycosyltransferase_2"/>
</dbReference>
<keyword evidence="4" id="KW-1185">Reference proteome</keyword>
<organism evidence="3 4">
    <name type="scientific">Halorientalis brevis</name>
    <dbReference type="NCBI Taxonomy" id="1126241"/>
    <lineage>
        <taxon>Archaea</taxon>
        <taxon>Methanobacteriati</taxon>
        <taxon>Methanobacteriota</taxon>
        <taxon>Stenosarchaea group</taxon>
        <taxon>Halobacteria</taxon>
        <taxon>Halobacteriales</taxon>
        <taxon>Haloarculaceae</taxon>
        <taxon>Halorientalis</taxon>
    </lineage>
</organism>
<feature type="transmembrane region" description="Helical" evidence="1">
    <location>
        <begin position="233"/>
        <end position="252"/>
    </location>
</feature>
<dbReference type="CDD" id="cd04179">
    <property type="entry name" value="DPM_DPG-synthase_like"/>
    <property type="match status" value="1"/>
</dbReference>
<dbReference type="EMBL" id="JBHUDJ010000011">
    <property type="protein sequence ID" value="MFD1588334.1"/>
    <property type="molecule type" value="Genomic_DNA"/>
</dbReference>
<evidence type="ECO:0000256" key="1">
    <source>
        <dbReference type="SAM" id="Phobius"/>
    </source>
</evidence>
<dbReference type="Proteomes" id="UP001597119">
    <property type="component" value="Unassembled WGS sequence"/>
</dbReference>
<dbReference type="Pfam" id="PF00535">
    <property type="entry name" value="Glycos_transf_2"/>
    <property type="match status" value="1"/>
</dbReference>
<dbReference type="PANTHER" id="PTHR48090:SF7">
    <property type="entry name" value="RFBJ PROTEIN"/>
    <property type="match status" value="1"/>
</dbReference>
<proteinExistence type="predicted"/>
<dbReference type="RefSeq" id="WP_247381485.1">
    <property type="nucleotide sequence ID" value="NZ_JALLGV010000010.1"/>
</dbReference>
<evidence type="ECO:0000313" key="4">
    <source>
        <dbReference type="Proteomes" id="UP001597119"/>
    </source>
</evidence>
<protein>
    <submittedName>
        <fullName evidence="3">Glycosyltransferase family 2 protein</fullName>
    </submittedName>
</protein>